<feature type="domain" description="Right handed beta helix" evidence="1">
    <location>
        <begin position="1"/>
        <end position="98"/>
    </location>
</feature>
<name>X1UI19_9ZZZZ</name>
<comment type="caution">
    <text evidence="2">The sequence shown here is derived from an EMBL/GenBank/DDBJ whole genome shotgun (WGS) entry which is preliminary data.</text>
</comment>
<feature type="non-terminal residue" evidence="2">
    <location>
        <position position="1"/>
    </location>
</feature>
<dbReference type="Pfam" id="PF13229">
    <property type="entry name" value="Beta_helix"/>
    <property type="match status" value="1"/>
</dbReference>
<gene>
    <name evidence="2" type="ORF">S12H4_26740</name>
</gene>
<dbReference type="InterPro" id="IPR011050">
    <property type="entry name" value="Pectin_lyase_fold/virulence"/>
</dbReference>
<organism evidence="2">
    <name type="scientific">marine sediment metagenome</name>
    <dbReference type="NCBI Taxonomy" id="412755"/>
    <lineage>
        <taxon>unclassified sequences</taxon>
        <taxon>metagenomes</taxon>
        <taxon>ecological metagenomes</taxon>
    </lineage>
</organism>
<sequence>FTSNQDYGIFIGSDSHLTNCLFTGNIGCGLQAQDCDIVVTNCTFVGNIAYWAAGIWNDEGDTTVTNCISWGNIARTGSTESAQIATEDPAVINYCCIQGWSGALGGTGNTGADPCFVELGYWGPLPDYNDDYWARHIRWSGGDYHLKSQAGRWDANEGQWRKDDVTSLCIDAGDPISPIGYEPFPNGGIINMGAYGGTSEASKSYFGEPVCETIVAGDINGDCRVDFKDFALMAAHWLENNSP</sequence>
<dbReference type="InterPro" id="IPR039448">
    <property type="entry name" value="Beta_helix"/>
</dbReference>
<evidence type="ECO:0000259" key="1">
    <source>
        <dbReference type="Pfam" id="PF13229"/>
    </source>
</evidence>
<protein>
    <recommendedName>
        <fullName evidence="1">Right handed beta helix domain-containing protein</fullName>
    </recommendedName>
</protein>
<accession>X1UI19</accession>
<dbReference type="EMBL" id="BARW01015202">
    <property type="protein sequence ID" value="GAI91994.1"/>
    <property type="molecule type" value="Genomic_DNA"/>
</dbReference>
<evidence type="ECO:0000313" key="2">
    <source>
        <dbReference type="EMBL" id="GAI91994.1"/>
    </source>
</evidence>
<dbReference type="AlphaFoldDB" id="X1UI19"/>
<reference evidence="2" key="1">
    <citation type="journal article" date="2014" name="Front. Microbiol.">
        <title>High frequency of phylogenetically diverse reductive dehalogenase-homologous genes in deep subseafloor sedimentary metagenomes.</title>
        <authorList>
            <person name="Kawai M."/>
            <person name="Futagami T."/>
            <person name="Toyoda A."/>
            <person name="Takaki Y."/>
            <person name="Nishi S."/>
            <person name="Hori S."/>
            <person name="Arai W."/>
            <person name="Tsubouchi T."/>
            <person name="Morono Y."/>
            <person name="Uchiyama I."/>
            <person name="Ito T."/>
            <person name="Fujiyama A."/>
            <person name="Inagaki F."/>
            <person name="Takami H."/>
        </authorList>
    </citation>
    <scope>NUCLEOTIDE SEQUENCE</scope>
    <source>
        <strain evidence="2">Expedition CK06-06</strain>
    </source>
</reference>
<dbReference type="SUPFAM" id="SSF51126">
    <property type="entry name" value="Pectin lyase-like"/>
    <property type="match status" value="1"/>
</dbReference>
<proteinExistence type="predicted"/>